<dbReference type="SUPFAM" id="SSF50129">
    <property type="entry name" value="GroES-like"/>
    <property type="match status" value="1"/>
</dbReference>
<proteinExistence type="predicted"/>
<reference evidence="2" key="1">
    <citation type="journal article" date="2014" name="Int. J. Syst. Evol. Microbiol.">
        <title>Complete genome sequence of Corynebacterium casei LMG S-19264T (=DSM 44701T), isolated from a smear-ripened cheese.</title>
        <authorList>
            <consortium name="US DOE Joint Genome Institute (JGI-PGF)"/>
            <person name="Walter F."/>
            <person name="Albersmeier A."/>
            <person name="Kalinowski J."/>
            <person name="Ruckert C."/>
        </authorList>
    </citation>
    <scope>NUCLEOTIDE SEQUENCE</scope>
    <source>
        <strain evidence="2">JCM 4125</strain>
    </source>
</reference>
<dbReference type="Proteomes" id="UP000646776">
    <property type="component" value="Unassembled WGS sequence"/>
</dbReference>
<name>A0A918M278_9ACTN</name>
<evidence type="ECO:0000256" key="1">
    <source>
        <dbReference type="SAM" id="MobiDB-lite"/>
    </source>
</evidence>
<dbReference type="EMBL" id="BMSA01000067">
    <property type="protein sequence ID" value="GGU00379.1"/>
    <property type="molecule type" value="Genomic_DNA"/>
</dbReference>
<dbReference type="AlphaFoldDB" id="A0A918M278"/>
<keyword evidence="3" id="KW-1185">Reference proteome</keyword>
<feature type="region of interest" description="Disordered" evidence="1">
    <location>
        <begin position="142"/>
        <end position="210"/>
    </location>
</feature>
<accession>A0A918M278</accession>
<feature type="compositionally biased region" description="Polar residues" evidence="1">
    <location>
        <begin position="142"/>
        <end position="161"/>
    </location>
</feature>
<dbReference type="RefSeq" id="WP_373299398.1">
    <property type="nucleotide sequence ID" value="NZ_BMSA01000067.1"/>
</dbReference>
<comment type="caution">
    <text evidence="2">The sequence shown here is derived from an EMBL/GenBank/DDBJ whole genome shotgun (WGS) entry which is preliminary data.</text>
</comment>
<feature type="compositionally biased region" description="Low complexity" evidence="1">
    <location>
        <begin position="182"/>
        <end position="192"/>
    </location>
</feature>
<evidence type="ECO:0000313" key="2">
    <source>
        <dbReference type="EMBL" id="GGU00379.1"/>
    </source>
</evidence>
<organism evidence="2 3">
    <name type="scientific">Streptomyces phaeofaciens</name>
    <dbReference type="NCBI Taxonomy" id="68254"/>
    <lineage>
        <taxon>Bacteria</taxon>
        <taxon>Bacillati</taxon>
        <taxon>Actinomycetota</taxon>
        <taxon>Actinomycetes</taxon>
        <taxon>Kitasatosporales</taxon>
        <taxon>Streptomycetaceae</taxon>
        <taxon>Streptomyces</taxon>
    </lineage>
</organism>
<reference evidence="2" key="2">
    <citation type="submission" date="2020-09" db="EMBL/GenBank/DDBJ databases">
        <authorList>
            <person name="Sun Q."/>
            <person name="Ohkuma M."/>
        </authorList>
    </citation>
    <scope>NUCLEOTIDE SEQUENCE</scope>
    <source>
        <strain evidence="2">JCM 4125</strain>
    </source>
</reference>
<evidence type="ECO:0000313" key="3">
    <source>
        <dbReference type="Proteomes" id="UP000646776"/>
    </source>
</evidence>
<sequence length="210" mass="22696">MTVERRDVGPHDVLIEIAYCGICHSDIHFAREWVERLRDRLGDGESVPWFDPASGGVEARGLFLLEAPGQKSVGAEAGLRRTGTGIICVDNDDQTAQNCWTLRSEAGLPYRESLHWNIVPWYLGSADRIAAPGQTEIQTATQLATPPSPTLATAGSSTNIRTAHRPESDHSPSIQRLRRSLAPVASHAAVSGGSAGRAMRRRRLPAADDG</sequence>
<dbReference type="Gene3D" id="3.90.180.10">
    <property type="entry name" value="Medium-chain alcohol dehydrogenases, catalytic domain"/>
    <property type="match status" value="1"/>
</dbReference>
<gene>
    <name evidence="2" type="ORF">GCM10010226_91580</name>
</gene>
<dbReference type="InterPro" id="IPR011032">
    <property type="entry name" value="GroES-like_sf"/>
</dbReference>
<protein>
    <submittedName>
        <fullName evidence="2">Uncharacterized protein</fullName>
    </submittedName>
</protein>